<name>A0A2K9NPS6_BACTC</name>
<gene>
    <name evidence="3" type="ORF">C0V70_05155</name>
</gene>
<accession>A0A2K9NPS6</accession>
<proteinExistence type="predicted"/>
<protein>
    <submittedName>
        <fullName evidence="3">Uncharacterized protein</fullName>
    </submittedName>
</protein>
<organism evidence="3 4">
    <name type="scientific">Bacteriovorax stolpii</name>
    <name type="common">Bdellovibrio stolpii</name>
    <dbReference type="NCBI Taxonomy" id="960"/>
    <lineage>
        <taxon>Bacteria</taxon>
        <taxon>Pseudomonadati</taxon>
        <taxon>Bdellovibrionota</taxon>
        <taxon>Bacteriovoracia</taxon>
        <taxon>Bacteriovoracales</taxon>
        <taxon>Bacteriovoracaceae</taxon>
        <taxon>Bacteriovorax</taxon>
    </lineage>
</organism>
<dbReference type="RefSeq" id="WP_102242803.1">
    <property type="nucleotide sequence ID" value="NZ_CP025704.1"/>
</dbReference>
<dbReference type="AlphaFoldDB" id="A0A2K9NPS6"/>
<dbReference type="GO" id="GO:0019867">
    <property type="term" value="C:outer membrane"/>
    <property type="evidence" value="ECO:0007669"/>
    <property type="project" value="InterPro"/>
</dbReference>
<dbReference type="EMBL" id="CP025704">
    <property type="protein sequence ID" value="AUN97508.1"/>
    <property type="molecule type" value="Genomic_DNA"/>
</dbReference>
<dbReference type="Gene3D" id="2.40.160.50">
    <property type="entry name" value="membrane protein fhac: a member of the omp85/tpsb transporter family"/>
    <property type="match status" value="1"/>
</dbReference>
<dbReference type="Pfam" id="PF01103">
    <property type="entry name" value="Omp85"/>
    <property type="match status" value="1"/>
</dbReference>
<dbReference type="OrthoDB" id="9803054at2"/>
<evidence type="ECO:0000256" key="1">
    <source>
        <dbReference type="ARBA" id="ARBA00004370"/>
    </source>
</evidence>
<keyword evidence="4" id="KW-1185">Reference proteome</keyword>
<dbReference type="InterPro" id="IPR000184">
    <property type="entry name" value="Bac_surfAg_D15"/>
</dbReference>
<keyword evidence="2" id="KW-0472">Membrane</keyword>
<evidence type="ECO:0000313" key="3">
    <source>
        <dbReference type="EMBL" id="AUN97508.1"/>
    </source>
</evidence>
<dbReference type="Proteomes" id="UP000235584">
    <property type="component" value="Chromosome"/>
</dbReference>
<evidence type="ECO:0000313" key="4">
    <source>
        <dbReference type="Proteomes" id="UP000235584"/>
    </source>
</evidence>
<sequence length="584" mass="65967">MNHVTLFFLFIFISLLSGCATTKQDERVCPKIFIHADKSDFELSDTEKRLICGDPEEDAYKVIPSYQASYMLTGLLQSKGYSTPRFEYAGDLLHVYPGNQSFVEKITVVSDHESDSKMVEKEMFRKFKGEVITPKLLDAIEAQSLTYLRNNTYPCAKVSSTVDATLGEVTVTLKDLIPFQFGEIKKETVSGLEPTAFDRFYPFTSGDYFSERDLTLAEKRFTRAGVVQGTYFQESCDLKNNSFSLSQQFILGTSRTIRLGIGASTELGPMFRGKWSNQRSGPMASLWEFNVQLSFKNQFASFTSDRYMWSDSPRRSLLTSVELERDNQTTYEEITAKFKPHMKWTRDGSSRQWIWTTGPTLIAGSYKSATNDSDTKRINTGALEGKLETTSHEYEVYDLHPESGNTLNFNFDFRHPSFGFVDPLLKLNLTYLTLLHLGELGRGEAIGGIRLTTATTWVPDKVELASLPPSVKFYGGGSDDVRGYKLSSLPSNNGLGALTKLSLKFEFRKTYVFIPTIESFTFVDTTYFGERPWEVENRLWYSPGTGLRWLSPIGIVQGFWARALSNESVKDNGNLFYLGLGGVF</sequence>
<dbReference type="KEGG" id="bsto:C0V70_05155"/>
<reference evidence="3 4" key="1">
    <citation type="submission" date="2018-01" db="EMBL/GenBank/DDBJ databases">
        <title>Complete genome sequence of Bacteriovorax stolpii DSM12778.</title>
        <authorList>
            <person name="Tang B."/>
            <person name="Chang J."/>
        </authorList>
    </citation>
    <scope>NUCLEOTIDE SEQUENCE [LARGE SCALE GENOMIC DNA]</scope>
    <source>
        <strain evidence="3 4">DSM 12778</strain>
    </source>
</reference>
<comment type="subcellular location">
    <subcellularLocation>
        <location evidence="1">Membrane</location>
    </subcellularLocation>
</comment>
<evidence type="ECO:0000256" key="2">
    <source>
        <dbReference type="ARBA" id="ARBA00023136"/>
    </source>
</evidence>